<gene>
    <name evidence="1" type="ORF">B0T10DRAFT_372279</name>
</gene>
<accession>A0A9P8VU62</accession>
<comment type="caution">
    <text evidence="1">The sequence shown here is derived from an EMBL/GenBank/DDBJ whole genome shotgun (WGS) entry which is preliminary data.</text>
</comment>
<reference evidence="1 2" key="1">
    <citation type="journal article" date="2021" name="Nat. Commun.">
        <title>Genetic determinants of endophytism in the Arabidopsis root mycobiome.</title>
        <authorList>
            <person name="Mesny F."/>
            <person name="Miyauchi S."/>
            <person name="Thiergart T."/>
            <person name="Pickel B."/>
            <person name="Atanasova L."/>
            <person name="Karlsson M."/>
            <person name="Huettel B."/>
            <person name="Barry K.W."/>
            <person name="Haridas S."/>
            <person name="Chen C."/>
            <person name="Bauer D."/>
            <person name="Andreopoulos W."/>
            <person name="Pangilinan J."/>
            <person name="LaButti K."/>
            <person name="Riley R."/>
            <person name="Lipzen A."/>
            <person name="Clum A."/>
            <person name="Drula E."/>
            <person name="Henrissat B."/>
            <person name="Kohler A."/>
            <person name="Grigoriev I.V."/>
            <person name="Martin F.M."/>
            <person name="Hacquard S."/>
        </authorList>
    </citation>
    <scope>NUCLEOTIDE SEQUENCE [LARGE SCALE GENOMIC DNA]</scope>
    <source>
        <strain evidence="1 2">MPI-CAGE-CH-0241</strain>
    </source>
</reference>
<dbReference type="EMBL" id="JAGPYM010000033">
    <property type="protein sequence ID" value="KAH6876710.1"/>
    <property type="molecule type" value="Genomic_DNA"/>
</dbReference>
<dbReference type="Proteomes" id="UP000777438">
    <property type="component" value="Unassembled WGS sequence"/>
</dbReference>
<organism evidence="1 2">
    <name type="scientific">Thelonectria olida</name>
    <dbReference type="NCBI Taxonomy" id="1576542"/>
    <lineage>
        <taxon>Eukaryota</taxon>
        <taxon>Fungi</taxon>
        <taxon>Dikarya</taxon>
        <taxon>Ascomycota</taxon>
        <taxon>Pezizomycotina</taxon>
        <taxon>Sordariomycetes</taxon>
        <taxon>Hypocreomycetidae</taxon>
        <taxon>Hypocreales</taxon>
        <taxon>Nectriaceae</taxon>
        <taxon>Thelonectria</taxon>
    </lineage>
</organism>
<feature type="non-terminal residue" evidence="1">
    <location>
        <position position="1"/>
    </location>
</feature>
<dbReference type="OrthoDB" id="5096914at2759"/>
<dbReference type="AlphaFoldDB" id="A0A9P8VU62"/>
<proteinExistence type="predicted"/>
<evidence type="ECO:0000313" key="2">
    <source>
        <dbReference type="Proteomes" id="UP000777438"/>
    </source>
</evidence>
<evidence type="ECO:0000313" key="1">
    <source>
        <dbReference type="EMBL" id="KAH6876710.1"/>
    </source>
</evidence>
<protein>
    <submittedName>
        <fullName evidence="1">Uncharacterized protein</fullName>
    </submittedName>
</protein>
<feature type="non-terminal residue" evidence="1">
    <location>
        <position position="59"/>
    </location>
</feature>
<name>A0A9P8VU62_9HYPO</name>
<keyword evidence="2" id="KW-1185">Reference proteome</keyword>
<sequence>SSIMESPMKRRDRTNENFSRAMQRLMRRCNQVSRRYGADVYIQVRQNRRYSDFISTDDP</sequence>